<feature type="region of interest" description="Disordered" evidence="2">
    <location>
        <begin position="254"/>
        <end position="392"/>
    </location>
</feature>
<name>A0A654EJP5_ARATH</name>
<feature type="compositionally biased region" description="Polar residues" evidence="2">
    <location>
        <begin position="316"/>
        <end position="331"/>
    </location>
</feature>
<evidence type="ECO:0000256" key="1">
    <source>
        <dbReference type="SAM" id="Coils"/>
    </source>
</evidence>
<feature type="coiled-coil region" evidence="1">
    <location>
        <begin position="495"/>
        <end position="614"/>
    </location>
</feature>
<sequence>MPPRQISREVFSIDGQFGKYTTSLSTPSRLTLLRGAHQIPHQIKLTSPDPKTSPESPPPGHTCAFEIFFSECGLFFPLPDILIDLMYEFGIALPQLCPNVIRTVLCLLTLAEEDGFRLALSDLLQLYVVKKSRSNNNTFFLSPRKGFRVFDDFPEKDEHWRKSYFFFPLNELTYGQKSGLFVSDWTTRAVKVAIPPVSRTFASHFSNFCRQDLGWEALTSDRIRASGKRLRTRPDLAISSPPFSPRIFCKAEMSGPSYRAEKKRERERADQEKARILSDRVVMSGTLEDSKLRAAEKAKHPMTDSKAKSRQEPGKTPSSATKSSGAPTSEAGSLAKKPQSKDSATREAEKKRKRPEDDSRPSPRSSRSRLEEKNTNAGKNKEDPKEVPPNLVVLSSRESEALRLEPRSTPPPAPPSSFADIMRTLVAPGSAIAPFDEMREVNKDNYLRFAGKLGKLILEFNSVFCSHEDQLSDKDSELDSFRRNEDENAHTVERASRVLKRMKDAELRVQELEVSNIDLMAKLEVGKNAYLAAVDNENQARAELKVCEEKLRKLEEEQAAKIDVARKEERKKVKARFHEFSSKYGNFFRESEEVETLKVRVAETRANRELLEEIQKGEIPDIAMELESVRADEAKFVQRAAEPKTPRPDPVELTSLLADTPPETIAESAPQDEAMVMNERGSNKGSTSEAGIAAMFPVGIEKESERAK</sequence>
<organism evidence="3 4">
    <name type="scientific">Arabidopsis thaliana</name>
    <name type="common">Mouse-ear cress</name>
    <dbReference type="NCBI Taxonomy" id="3702"/>
    <lineage>
        <taxon>Eukaryota</taxon>
        <taxon>Viridiplantae</taxon>
        <taxon>Streptophyta</taxon>
        <taxon>Embryophyta</taxon>
        <taxon>Tracheophyta</taxon>
        <taxon>Spermatophyta</taxon>
        <taxon>Magnoliopsida</taxon>
        <taxon>eudicotyledons</taxon>
        <taxon>Gunneridae</taxon>
        <taxon>Pentapetalae</taxon>
        <taxon>rosids</taxon>
        <taxon>malvids</taxon>
        <taxon>Brassicales</taxon>
        <taxon>Brassicaceae</taxon>
        <taxon>Camelineae</taxon>
        <taxon>Arabidopsis</taxon>
    </lineage>
</organism>
<accession>A0A654EJP5</accession>
<evidence type="ECO:0000313" key="3">
    <source>
        <dbReference type="EMBL" id="VYS49045.1"/>
    </source>
</evidence>
<feature type="region of interest" description="Disordered" evidence="2">
    <location>
        <begin position="638"/>
        <end position="708"/>
    </location>
</feature>
<dbReference type="AlphaFoldDB" id="A0A654EJP5"/>
<proteinExistence type="predicted"/>
<dbReference type="Pfam" id="PF04642">
    <property type="entry name" value="DUF601"/>
    <property type="match status" value="1"/>
</dbReference>
<dbReference type="ExpressionAtlas" id="A0A654EJP5">
    <property type="expression patterns" value="baseline"/>
</dbReference>
<dbReference type="Proteomes" id="UP000426265">
    <property type="component" value="Unassembled WGS sequence"/>
</dbReference>
<gene>
    <name evidence="3" type="ORF">AN1_LOCUS4524</name>
</gene>
<dbReference type="EMBL" id="CACRSJ010000104">
    <property type="protein sequence ID" value="VYS49045.1"/>
    <property type="molecule type" value="Genomic_DNA"/>
</dbReference>
<keyword evidence="1" id="KW-0175">Coiled coil</keyword>
<feature type="compositionally biased region" description="Basic and acidic residues" evidence="2">
    <location>
        <begin position="259"/>
        <end position="278"/>
    </location>
</feature>
<feature type="compositionally biased region" description="Basic and acidic residues" evidence="2">
    <location>
        <begin position="368"/>
        <end position="386"/>
    </location>
</feature>
<feature type="compositionally biased region" description="Basic and acidic residues" evidence="2">
    <location>
        <begin position="339"/>
        <end position="361"/>
    </location>
</feature>
<dbReference type="InterPro" id="IPR006736">
    <property type="entry name" value="DUF601"/>
</dbReference>
<evidence type="ECO:0000256" key="2">
    <source>
        <dbReference type="SAM" id="MobiDB-lite"/>
    </source>
</evidence>
<protein>
    <submittedName>
        <fullName evidence="3">Uncharacterized protein</fullName>
    </submittedName>
</protein>
<feature type="compositionally biased region" description="Basic and acidic residues" evidence="2">
    <location>
        <begin position="638"/>
        <end position="650"/>
    </location>
</feature>
<evidence type="ECO:0000313" key="4">
    <source>
        <dbReference type="Proteomes" id="UP000426265"/>
    </source>
</evidence>
<reference evidence="3 4" key="1">
    <citation type="submission" date="2019-11" db="EMBL/GenBank/DDBJ databases">
        <authorList>
            <person name="Jiao W.-B."/>
            <person name="Schneeberger K."/>
        </authorList>
    </citation>
    <scope>NUCLEOTIDE SEQUENCE [LARGE SCALE GENOMIC DNA]</scope>
    <source>
        <strain evidence="4">cv. An-1</strain>
    </source>
</reference>
<feature type="compositionally biased region" description="Basic and acidic residues" evidence="2">
    <location>
        <begin position="288"/>
        <end position="313"/>
    </location>
</feature>